<feature type="compositionally biased region" description="Pro residues" evidence="1">
    <location>
        <begin position="7"/>
        <end position="62"/>
    </location>
</feature>
<dbReference type="InterPro" id="IPR001283">
    <property type="entry name" value="CRISP-related"/>
</dbReference>
<protein>
    <recommendedName>
        <fullName evidence="2">SCP domain-containing protein</fullName>
    </recommendedName>
</protein>
<accession>A0A6A4ZEM7</accession>
<evidence type="ECO:0000313" key="3">
    <source>
        <dbReference type="EMBL" id="KAF0709759.1"/>
    </source>
</evidence>
<feature type="non-terminal residue" evidence="3">
    <location>
        <position position="1"/>
    </location>
</feature>
<dbReference type="SMART" id="SM00198">
    <property type="entry name" value="SCP"/>
    <property type="match status" value="1"/>
</dbReference>
<dbReference type="Pfam" id="PF00188">
    <property type="entry name" value="CAP"/>
    <property type="match status" value="1"/>
</dbReference>
<gene>
    <name evidence="3" type="ORF">AaE_012779</name>
</gene>
<dbReference type="Gene3D" id="3.40.33.10">
    <property type="entry name" value="CAP"/>
    <property type="match status" value="1"/>
</dbReference>
<feature type="region of interest" description="Disordered" evidence="1">
    <location>
        <begin position="1"/>
        <end position="121"/>
    </location>
</feature>
<evidence type="ECO:0000259" key="2">
    <source>
        <dbReference type="SMART" id="SM00198"/>
    </source>
</evidence>
<dbReference type="EMBL" id="VJMI01018713">
    <property type="protein sequence ID" value="KAF0709759.1"/>
    <property type="molecule type" value="Genomic_DNA"/>
</dbReference>
<dbReference type="VEuPathDB" id="FungiDB:H257_10312"/>
<organism evidence="3 4">
    <name type="scientific">Aphanomyces astaci</name>
    <name type="common">Crayfish plague agent</name>
    <dbReference type="NCBI Taxonomy" id="112090"/>
    <lineage>
        <taxon>Eukaryota</taxon>
        <taxon>Sar</taxon>
        <taxon>Stramenopiles</taxon>
        <taxon>Oomycota</taxon>
        <taxon>Saprolegniomycetes</taxon>
        <taxon>Saprolegniales</taxon>
        <taxon>Verrucalvaceae</taxon>
        <taxon>Aphanomyces</taxon>
    </lineage>
</organism>
<dbReference type="InterPro" id="IPR035940">
    <property type="entry name" value="CAP_sf"/>
</dbReference>
<dbReference type="Proteomes" id="UP000469452">
    <property type="component" value="Unassembled WGS sequence"/>
</dbReference>
<reference evidence="3 4" key="1">
    <citation type="submission" date="2019-06" db="EMBL/GenBank/DDBJ databases">
        <title>Genomics analysis of Aphanomyces spp. identifies a new class of oomycete effector associated with host adaptation.</title>
        <authorList>
            <person name="Gaulin E."/>
        </authorList>
    </citation>
    <scope>NUCLEOTIDE SEQUENCE [LARGE SCALE GENOMIC DNA]</scope>
    <source>
        <strain evidence="3 4">E</strain>
    </source>
</reference>
<evidence type="ECO:0000256" key="1">
    <source>
        <dbReference type="SAM" id="MobiDB-lite"/>
    </source>
</evidence>
<sequence>NELPSSPNKPPFVPNKPPFSPNEPPSAPNKPPFFPNKPPSSPNEPPSSPNKPPFSPNEPPFSPNESPSAPNKPPFSPNKPPSSPNEPPSSPNKPPSSPSEPKPSNDTPKPNSPPSSGNGVKDQLMVQTNKIRAAHGISPVTWDDKLEAEMQKWAKSCPGFKHGGPKGSQNLATNKACSGAACMKVVGAAWMWYDKEEESWNYGSNKCNGDWAKCGHFTNMMSPEAKSMACGWSECGGDNNVWCNYKNPGMNPKVGKITGMTKDELKASLTK</sequence>
<feature type="domain" description="SCP" evidence="2">
    <location>
        <begin position="119"/>
        <end position="253"/>
    </location>
</feature>
<dbReference type="AlphaFoldDB" id="A0A6A4ZEM7"/>
<dbReference type="SUPFAM" id="SSF55797">
    <property type="entry name" value="PR-1-like"/>
    <property type="match status" value="1"/>
</dbReference>
<dbReference type="InterPro" id="IPR014044">
    <property type="entry name" value="CAP_dom"/>
</dbReference>
<evidence type="ECO:0000313" key="4">
    <source>
        <dbReference type="Proteomes" id="UP000469452"/>
    </source>
</evidence>
<proteinExistence type="predicted"/>
<dbReference type="PANTHER" id="PTHR10334">
    <property type="entry name" value="CYSTEINE-RICH SECRETORY PROTEIN-RELATED"/>
    <property type="match status" value="1"/>
</dbReference>
<comment type="caution">
    <text evidence="3">The sequence shown here is derived from an EMBL/GenBank/DDBJ whole genome shotgun (WGS) entry which is preliminary data.</text>
</comment>
<name>A0A6A4ZEM7_APHAT</name>
<feature type="compositionally biased region" description="Pro residues" evidence="1">
    <location>
        <begin position="70"/>
        <end position="101"/>
    </location>
</feature>